<protein>
    <submittedName>
        <fullName evidence="2">Uncharacterized protein</fullName>
    </submittedName>
</protein>
<accession>A0ABY5VU86</accession>
<feature type="transmembrane region" description="Helical" evidence="1">
    <location>
        <begin position="62"/>
        <end position="87"/>
    </location>
</feature>
<keyword evidence="1" id="KW-0812">Transmembrane</keyword>
<name>A0ABY5VU86_9ACTN</name>
<dbReference type="EMBL" id="CP073720">
    <property type="protein sequence ID" value="UWP79346.1"/>
    <property type="molecule type" value="Genomic_DNA"/>
</dbReference>
<keyword evidence="1" id="KW-1133">Transmembrane helix</keyword>
<reference evidence="2" key="2">
    <citation type="submission" date="2022-09" db="EMBL/GenBank/DDBJ databases">
        <title>Biosynthetic gene clusters of Dactylosporangioum fulvum.</title>
        <authorList>
            <person name="Caradec T."/>
        </authorList>
    </citation>
    <scope>NUCLEOTIDE SEQUENCE</scope>
    <source>
        <strain evidence="2">NRRL B-16292</strain>
    </source>
</reference>
<feature type="transmembrane region" description="Helical" evidence="1">
    <location>
        <begin position="218"/>
        <end position="239"/>
    </location>
</feature>
<evidence type="ECO:0000313" key="3">
    <source>
        <dbReference type="Proteomes" id="UP001059617"/>
    </source>
</evidence>
<keyword evidence="3" id="KW-1185">Reference proteome</keyword>
<reference evidence="2" key="1">
    <citation type="submission" date="2021-04" db="EMBL/GenBank/DDBJ databases">
        <authorList>
            <person name="Hartkoorn R.C."/>
            <person name="Beaudoing E."/>
            <person name="Hot D."/>
        </authorList>
    </citation>
    <scope>NUCLEOTIDE SEQUENCE</scope>
    <source>
        <strain evidence="2">NRRL B-16292</strain>
    </source>
</reference>
<gene>
    <name evidence="2" type="ORF">Dfulv_29785</name>
</gene>
<keyword evidence="1" id="KW-0472">Membrane</keyword>
<dbReference type="Proteomes" id="UP001059617">
    <property type="component" value="Chromosome"/>
</dbReference>
<dbReference type="RefSeq" id="WP_259857027.1">
    <property type="nucleotide sequence ID" value="NZ_BAAAST010000125.1"/>
</dbReference>
<evidence type="ECO:0000256" key="1">
    <source>
        <dbReference type="SAM" id="Phobius"/>
    </source>
</evidence>
<feature type="transmembrane region" description="Helical" evidence="1">
    <location>
        <begin position="318"/>
        <end position="339"/>
    </location>
</feature>
<proteinExistence type="predicted"/>
<feature type="transmembrane region" description="Helical" evidence="1">
    <location>
        <begin position="273"/>
        <end position="298"/>
    </location>
</feature>
<sequence>MQADLERRYRRLLRAYPAAHRDEILTMLLDAAPPDRRRPTRGEVLDLLGGGLRQRFRLPLGWAPLAVAVLAVLIGGGLGSALGGWLARQTAAPLPSDAAARDIVAMVTGEPYRADFQREDSLLSRQPSLSTQTPLDDGSMMEAARRRLANVQGTRSPDDSRWSAEAARQRLAAHGWRMVGSDGNRLVAEREGIELTVFGAPASVGVGLAAVDPTAVPFATAAGWIAGATGGWLLVGWVWRRARRASAGRRLAFALGDGSSTIRFRWSPPLRPLILGLLAALGLGALIGPTAHTYFLLYRLITLGETYNPPWGAYAWDPVPTVTGLAAAVVATAVAARAAR</sequence>
<organism evidence="2 3">
    <name type="scientific">Dactylosporangium fulvum</name>
    <dbReference type="NCBI Taxonomy" id="53359"/>
    <lineage>
        <taxon>Bacteria</taxon>
        <taxon>Bacillati</taxon>
        <taxon>Actinomycetota</taxon>
        <taxon>Actinomycetes</taxon>
        <taxon>Micromonosporales</taxon>
        <taxon>Micromonosporaceae</taxon>
        <taxon>Dactylosporangium</taxon>
    </lineage>
</organism>
<evidence type="ECO:0000313" key="2">
    <source>
        <dbReference type="EMBL" id="UWP79346.1"/>
    </source>
</evidence>